<dbReference type="PROSITE" id="PS01124">
    <property type="entry name" value="HTH_ARAC_FAMILY_2"/>
    <property type="match status" value="1"/>
</dbReference>
<keyword evidence="2" id="KW-0238">DNA-binding</keyword>
<dbReference type="PANTHER" id="PTHR43280:SF28">
    <property type="entry name" value="HTH-TYPE TRANSCRIPTIONAL ACTIVATOR RHAS"/>
    <property type="match status" value="1"/>
</dbReference>
<dbReference type="PRINTS" id="PR00032">
    <property type="entry name" value="HTHARAC"/>
</dbReference>
<reference evidence="5 6" key="1">
    <citation type="submission" date="2017-12" db="EMBL/GenBank/DDBJ databases">
        <title>Phylogenetic diversity of female urinary microbiome.</title>
        <authorList>
            <person name="Thomas-White K."/>
            <person name="Wolfe A.J."/>
        </authorList>
    </citation>
    <scope>NUCLEOTIDE SEQUENCE [LARGE SCALE GENOMIC DNA]</scope>
    <source>
        <strain evidence="5 6">UMB0119</strain>
    </source>
</reference>
<dbReference type="EMBL" id="PKGS01000001">
    <property type="protein sequence ID" value="PKZ17520.1"/>
    <property type="molecule type" value="Genomic_DNA"/>
</dbReference>
<dbReference type="Gene3D" id="1.10.10.60">
    <property type="entry name" value="Homeodomain-like"/>
    <property type="match status" value="1"/>
</dbReference>
<evidence type="ECO:0000313" key="5">
    <source>
        <dbReference type="EMBL" id="PKZ17520.1"/>
    </source>
</evidence>
<organism evidence="5 6">
    <name type="scientific">Anaerococcus octavius</name>
    <dbReference type="NCBI Taxonomy" id="54007"/>
    <lineage>
        <taxon>Bacteria</taxon>
        <taxon>Bacillati</taxon>
        <taxon>Bacillota</taxon>
        <taxon>Tissierellia</taxon>
        <taxon>Tissierellales</taxon>
        <taxon>Peptoniphilaceae</taxon>
        <taxon>Anaerococcus</taxon>
    </lineage>
</organism>
<evidence type="ECO:0000256" key="2">
    <source>
        <dbReference type="ARBA" id="ARBA00023125"/>
    </source>
</evidence>
<evidence type="ECO:0000313" key="6">
    <source>
        <dbReference type="Proteomes" id="UP000234335"/>
    </source>
</evidence>
<dbReference type="InterPro" id="IPR020449">
    <property type="entry name" value="Tscrpt_reg_AraC-type_HTH"/>
</dbReference>
<dbReference type="SMART" id="SM00342">
    <property type="entry name" value="HTH_ARAC"/>
    <property type="match status" value="1"/>
</dbReference>
<dbReference type="AlphaFoldDB" id="A0A2I1MBM4"/>
<name>A0A2I1MBM4_9FIRM</name>
<dbReference type="InterPro" id="IPR009057">
    <property type="entry name" value="Homeodomain-like_sf"/>
</dbReference>
<evidence type="ECO:0000256" key="3">
    <source>
        <dbReference type="ARBA" id="ARBA00023163"/>
    </source>
</evidence>
<accession>A0A2I1MBM4</accession>
<dbReference type="SUPFAM" id="SSF46689">
    <property type="entry name" value="Homeodomain-like"/>
    <property type="match status" value="1"/>
</dbReference>
<evidence type="ECO:0000256" key="1">
    <source>
        <dbReference type="ARBA" id="ARBA00023015"/>
    </source>
</evidence>
<keyword evidence="3" id="KW-0804">Transcription</keyword>
<dbReference type="Proteomes" id="UP000234335">
    <property type="component" value="Unassembled WGS sequence"/>
</dbReference>
<dbReference type="InterPro" id="IPR018060">
    <property type="entry name" value="HTH_AraC"/>
</dbReference>
<keyword evidence="6" id="KW-1185">Reference proteome</keyword>
<sequence>MAVKGIESWGFKLYPSKDKDIFDYESIESPKNKMRSYLVFPGVYVIYIDFKEKYSVENSIKSGNYGFRIAYSYEGNYFTYINNNKVLINRQLFIGKYIPKARESYTDREKTTAFNIVINPDQFDMSKDYYKILQVFVNKFKNISDVGCILSDKNLIDVANQLILYLREEDKNLIAIKTLELICLISYRKISDNRNRYYKKQGESQILEIESYIRKNLANDISLDLLVEKFKISKSSLNNKFISEFQYTPMRYLNTIRMMKAQELLINTNKEIGQIAEELGFAEQSNFTRNFKIYSGLCPSKYRKVYKK</sequence>
<protein>
    <submittedName>
        <fullName evidence="5">AraC family transcriptional regulator</fullName>
    </submittedName>
</protein>
<evidence type="ECO:0000259" key="4">
    <source>
        <dbReference type="PROSITE" id="PS01124"/>
    </source>
</evidence>
<proteinExistence type="predicted"/>
<comment type="caution">
    <text evidence="5">The sequence shown here is derived from an EMBL/GenBank/DDBJ whole genome shotgun (WGS) entry which is preliminary data.</text>
</comment>
<dbReference type="PANTHER" id="PTHR43280">
    <property type="entry name" value="ARAC-FAMILY TRANSCRIPTIONAL REGULATOR"/>
    <property type="match status" value="1"/>
</dbReference>
<dbReference type="Pfam" id="PF12833">
    <property type="entry name" value="HTH_18"/>
    <property type="match status" value="1"/>
</dbReference>
<dbReference type="RefSeq" id="WP_101539680.1">
    <property type="nucleotide sequence ID" value="NZ_PKGS01000001.1"/>
</dbReference>
<dbReference type="GO" id="GO:0003700">
    <property type="term" value="F:DNA-binding transcription factor activity"/>
    <property type="evidence" value="ECO:0007669"/>
    <property type="project" value="InterPro"/>
</dbReference>
<keyword evidence="1" id="KW-0805">Transcription regulation</keyword>
<gene>
    <name evidence="5" type="ORF">CYJ34_02065</name>
</gene>
<dbReference type="GO" id="GO:0043565">
    <property type="term" value="F:sequence-specific DNA binding"/>
    <property type="evidence" value="ECO:0007669"/>
    <property type="project" value="InterPro"/>
</dbReference>
<feature type="domain" description="HTH araC/xylS-type" evidence="4">
    <location>
        <begin position="207"/>
        <end position="305"/>
    </location>
</feature>